<feature type="domain" description="Type I restriction modification DNA specificity" evidence="4">
    <location>
        <begin position="310"/>
        <end position="419"/>
    </location>
</feature>
<dbReference type="InterPro" id="IPR052021">
    <property type="entry name" value="Type-I_RS_S_subunit"/>
</dbReference>
<protein>
    <recommendedName>
        <fullName evidence="4">Type I restriction modification DNA specificity domain-containing protein</fullName>
    </recommendedName>
</protein>
<keyword evidence="3" id="KW-0238">DNA-binding</keyword>
<dbReference type="InterPro" id="IPR044946">
    <property type="entry name" value="Restrct_endonuc_typeI_TRD_sf"/>
</dbReference>
<reference evidence="5 6" key="1">
    <citation type="submission" date="2013-12" db="EMBL/GenBank/DDBJ databases">
        <authorList>
            <consortium name="DOE Joint Genome Institute"/>
            <person name="Eisen J."/>
            <person name="Huntemann M."/>
            <person name="Han J."/>
            <person name="Chen A."/>
            <person name="Kyrpides N."/>
            <person name="Mavromatis K."/>
            <person name="Markowitz V."/>
            <person name="Palaniappan K."/>
            <person name="Ivanova N."/>
            <person name="Schaumberg A."/>
            <person name="Pati A."/>
            <person name="Liolios K."/>
            <person name="Nordberg H.P."/>
            <person name="Cantor M.N."/>
            <person name="Hua S.X."/>
            <person name="Woyke T."/>
        </authorList>
    </citation>
    <scope>NUCLEOTIDE SEQUENCE [LARGE SCALE GENOMIC DNA]</scope>
    <source>
        <strain evidence="5 6">DSM 23557</strain>
    </source>
</reference>
<organism evidence="6">
    <name type="scientific">Thermocrinis ruber</name>
    <dbReference type="NCBI Taxonomy" id="75906"/>
    <lineage>
        <taxon>Bacteria</taxon>
        <taxon>Pseudomonadati</taxon>
        <taxon>Aquificota</taxon>
        <taxon>Aquificia</taxon>
        <taxon>Aquificales</taxon>
        <taxon>Aquificaceae</taxon>
        <taxon>Thermocrinis</taxon>
    </lineage>
</organism>
<dbReference type="GO" id="GO:0003677">
    <property type="term" value="F:DNA binding"/>
    <property type="evidence" value="ECO:0007669"/>
    <property type="project" value="UniProtKB-KW"/>
</dbReference>
<evidence type="ECO:0000256" key="3">
    <source>
        <dbReference type="ARBA" id="ARBA00023125"/>
    </source>
</evidence>
<dbReference type="EMBL" id="CP007028">
    <property type="protein sequence ID" value="AHE96761.1"/>
    <property type="molecule type" value="Genomic_DNA"/>
</dbReference>
<dbReference type="PANTHER" id="PTHR30408">
    <property type="entry name" value="TYPE-1 RESTRICTION ENZYME ECOKI SPECIFICITY PROTEIN"/>
    <property type="match status" value="1"/>
</dbReference>
<feature type="domain" description="Type I restriction modification DNA specificity" evidence="4">
    <location>
        <begin position="78"/>
        <end position="196"/>
    </location>
</feature>
<dbReference type="Gene3D" id="3.90.220.20">
    <property type="entry name" value="DNA methylase specificity domains"/>
    <property type="match status" value="2"/>
</dbReference>
<gene>
    <name evidence="5" type="ORF">THERU_01915</name>
</gene>
<dbReference type="GO" id="GO:0009307">
    <property type="term" value="P:DNA restriction-modification system"/>
    <property type="evidence" value="ECO:0007669"/>
    <property type="project" value="UniProtKB-KW"/>
</dbReference>
<accession>W0DEJ6</accession>
<sequence>MAVFSIVKLSELEGAKRLDAEYYKPEYLWIKSLPNAVPLRKITNDVRYGLYVEPEYKEVGINFIRALNLLYFWIDGEILKIEENKAPDDYRLNIGDCLIVRSGANIGSVGFVFPIFQGSTFGSYTIKISFNKINPAYGAIFLASKYGLSQAIRLKTGSAQLNLNIPNILQIKVPVLSEDVQKEIENIVWQVYELQQFSRSIYSQAETLLLEELGLNDFKPKYEKTYTAKLSDAFSAHRIDAEYFQPAYEEVVRKIKEYPNGFSKLLKHVENIKPNFDPTKYPDEDFCYVELADIDSSIGIIHSVNKVKGGEAPSRARRLLKEGDVIVSSVEGSLEKVALVDREHDTCLASTGFFQFRPLDILPEVLLVLSKTIILQLQLKRLCSGTILTAVPKESLRDIIIPLLPLSIQQEIASLVQQSHEARKKAKELLEIAKRAVEIAIENSEAEALDYISKHA</sequence>
<dbReference type="Pfam" id="PF01420">
    <property type="entry name" value="Methylase_S"/>
    <property type="match status" value="2"/>
</dbReference>
<dbReference type="RefSeq" id="WP_025305594.1">
    <property type="nucleotide sequence ID" value="NZ_CP007028.1"/>
</dbReference>
<evidence type="ECO:0000259" key="4">
    <source>
        <dbReference type="Pfam" id="PF01420"/>
    </source>
</evidence>
<evidence type="ECO:0000256" key="2">
    <source>
        <dbReference type="ARBA" id="ARBA00022747"/>
    </source>
</evidence>
<dbReference type="PANTHER" id="PTHR30408:SF12">
    <property type="entry name" value="TYPE I RESTRICTION ENZYME MJAVIII SPECIFICITY SUBUNIT"/>
    <property type="match status" value="1"/>
</dbReference>
<dbReference type="KEGG" id="trd:THERU_01915"/>
<dbReference type="SUPFAM" id="SSF116734">
    <property type="entry name" value="DNA methylase specificity domain"/>
    <property type="match status" value="2"/>
</dbReference>
<dbReference type="HOGENOM" id="CLU_041259_1_0_0"/>
<proteinExistence type="inferred from homology"/>
<dbReference type="OrthoDB" id="9816225at2"/>
<keyword evidence="2" id="KW-0680">Restriction system</keyword>
<dbReference type="InterPro" id="IPR000055">
    <property type="entry name" value="Restrct_endonuc_typeI_TRD"/>
</dbReference>
<keyword evidence="6" id="KW-1185">Reference proteome</keyword>
<dbReference type="AlphaFoldDB" id="W0DEJ6"/>
<evidence type="ECO:0000313" key="6">
    <source>
        <dbReference type="Proteomes" id="UP000018914"/>
    </source>
</evidence>
<comment type="similarity">
    <text evidence="1">Belongs to the type-I restriction system S methylase family.</text>
</comment>
<dbReference type="STRING" id="75906.THERU_01915"/>
<evidence type="ECO:0000256" key="1">
    <source>
        <dbReference type="ARBA" id="ARBA00010923"/>
    </source>
</evidence>
<name>W0DEJ6_9AQUI</name>
<dbReference type="eggNOG" id="COG0732">
    <property type="taxonomic scope" value="Bacteria"/>
</dbReference>
<evidence type="ECO:0000313" key="5">
    <source>
        <dbReference type="EMBL" id="AHE96761.1"/>
    </source>
</evidence>
<dbReference type="Proteomes" id="UP000018914">
    <property type="component" value="Chromosome"/>
</dbReference>